<organism evidence="10 11">
    <name type="scientific">Paraburkholderia acidisoli</name>
    <dbReference type="NCBI Taxonomy" id="2571748"/>
    <lineage>
        <taxon>Bacteria</taxon>
        <taxon>Pseudomonadati</taxon>
        <taxon>Pseudomonadota</taxon>
        <taxon>Betaproteobacteria</taxon>
        <taxon>Burkholderiales</taxon>
        <taxon>Burkholderiaceae</taxon>
        <taxon>Paraburkholderia</taxon>
    </lineage>
</organism>
<dbReference type="InterPro" id="IPR011701">
    <property type="entry name" value="MFS"/>
</dbReference>
<dbReference type="SUPFAM" id="SSF103473">
    <property type="entry name" value="MFS general substrate transporter"/>
    <property type="match status" value="1"/>
</dbReference>
<reference evidence="10 11" key="1">
    <citation type="submission" date="2019-12" db="EMBL/GenBank/DDBJ databases">
        <title>Paraburkholderia acidiphila 7Q-K02 sp. nov and Paraburkholderia acidisoli DHF22 sp. nov., two strains isolated from forest soil.</title>
        <authorList>
            <person name="Gao Z."/>
            <person name="Qiu L."/>
        </authorList>
    </citation>
    <scope>NUCLEOTIDE SEQUENCE [LARGE SCALE GENOMIC DNA]</scope>
    <source>
        <strain evidence="10 11">DHF22</strain>
    </source>
</reference>
<evidence type="ECO:0000259" key="9">
    <source>
        <dbReference type="PROSITE" id="PS50850"/>
    </source>
</evidence>
<feature type="transmembrane region" description="Helical" evidence="8">
    <location>
        <begin position="169"/>
        <end position="192"/>
    </location>
</feature>
<keyword evidence="5 8" id="KW-1133">Transmembrane helix</keyword>
<keyword evidence="4 8" id="KW-0812">Transmembrane</keyword>
<dbReference type="CDD" id="cd17369">
    <property type="entry name" value="MFS_ShiA_like"/>
    <property type="match status" value="1"/>
</dbReference>
<dbReference type="OrthoDB" id="3690818at2"/>
<dbReference type="PANTHER" id="PTHR43045:SF1">
    <property type="entry name" value="SHIKIMATE TRANSPORTER"/>
    <property type="match status" value="1"/>
</dbReference>
<accession>A0A7Z2GRC0</accession>
<dbReference type="Proteomes" id="UP000433577">
    <property type="component" value="Chromosome 4"/>
</dbReference>
<feature type="domain" description="Major facilitator superfamily (MFS) profile" evidence="9">
    <location>
        <begin position="30"/>
        <end position="442"/>
    </location>
</feature>
<dbReference type="Pfam" id="PF07690">
    <property type="entry name" value="MFS_1"/>
    <property type="match status" value="1"/>
</dbReference>
<dbReference type="GO" id="GO:0022857">
    <property type="term" value="F:transmembrane transporter activity"/>
    <property type="evidence" value="ECO:0007669"/>
    <property type="project" value="InterPro"/>
</dbReference>
<dbReference type="PROSITE" id="PS00217">
    <property type="entry name" value="SUGAR_TRANSPORT_2"/>
    <property type="match status" value="1"/>
</dbReference>
<comment type="subcellular location">
    <subcellularLocation>
        <location evidence="1">Cell membrane</location>
        <topology evidence="1">Multi-pass membrane protein</topology>
    </subcellularLocation>
</comment>
<evidence type="ECO:0000313" key="10">
    <source>
        <dbReference type="EMBL" id="QGZ66541.1"/>
    </source>
</evidence>
<feature type="region of interest" description="Disordered" evidence="7">
    <location>
        <begin position="1"/>
        <end position="25"/>
    </location>
</feature>
<dbReference type="EMBL" id="CP046916">
    <property type="protein sequence ID" value="QGZ66541.1"/>
    <property type="molecule type" value="Genomic_DNA"/>
</dbReference>
<feature type="transmembrane region" description="Helical" evidence="8">
    <location>
        <begin position="128"/>
        <end position="149"/>
    </location>
</feature>
<protein>
    <submittedName>
        <fullName evidence="10">MFS transporter</fullName>
    </submittedName>
</protein>
<dbReference type="InterPro" id="IPR005829">
    <property type="entry name" value="Sugar_transporter_CS"/>
</dbReference>
<feature type="transmembrane region" description="Helical" evidence="8">
    <location>
        <begin position="257"/>
        <end position="280"/>
    </location>
</feature>
<feature type="transmembrane region" description="Helical" evidence="8">
    <location>
        <begin position="416"/>
        <end position="438"/>
    </location>
</feature>
<dbReference type="InterPro" id="IPR036259">
    <property type="entry name" value="MFS_trans_sf"/>
</dbReference>
<evidence type="ECO:0000256" key="1">
    <source>
        <dbReference type="ARBA" id="ARBA00004651"/>
    </source>
</evidence>
<evidence type="ECO:0000256" key="2">
    <source>
        <dbReference type="ARBA" id="ARBA00022448"/>
    </source>
</evidence>
<evidence type="ECO:0000256" key="3">
    <source>
        <dbReference type="ARBA" id="ARBA00022475"/>
    </source>
</evidence>
<feature type="transmembrane region" description="Helical" evidence="8">
    <location>
        <begin position="104"/>
        <end position="122"/>
    </location>
</feature>
<name>A0A7Z2GRC0_9BURK</name>
<feature type="transmembrane region" description="Helical" evidence="8">
    <location>
        <begin position="204"/>
        <end position="223"/>
    </location>
</feature>
<proteinExistence type="predicted"/>
<sequence length="462" mass="49105">MSTRLSTSASTSSTSASSPQRSPRNGAARVGFAAFIGTTIEWYDFYIYSTASALVFSHAFFPANTSALTGILGSFAAYGVGFFARPLGAVFAGHFGDRIGRKRVLVFSLVLMGIATLLTGLLPTYATAGLLATALLVALRLLQGVATGAEWGGASLLSVEHASARSRGLLGSFTQVGSAAGMLLASGTFLGVRQWLSADDFAAWGWRLPFLFSVVLVAVGVFVRARIHEPAPFLEAQAEGKLRRLPVADVFRHHRRALLVTIGLRLLQPAMYAIVTTYAISYLNLKRGGASFALSAVIVGSAFAIVATPLWAALSDRIGRKRPAVWAVVGISLLVWPFFWFLDHGDLRYLPVVFAIELAIFDAAIYAPGAAWFAEQFPVEVRYSGISLGYQIGTLISGGLTPFVAAALLALGHGSPWYICAYISGLGVVSLIAVLAAADPARRASGTTRPTERRDSAIVRPR</sequence>
<dbReference type="PROSITE" id="PS50850">
    <property type="entry name" value="MFS"/>
    <property type="match status" value="1"/>
</dbReference>
<keyword evidence="3" id="KW-1003">Cell membrane</keyword>
<dbReference type="GO" id="GO:0005886">
    <property type="term" value="C:plasma membrane"/>
    <property type="evidence" value="ECO:0007669"/>
    <property type="project" value="UniProtKB-SubCell"/>
</dbReference>
<evidence type="ECO:0000256" key="4">
    <source>
        <dbReference type="ARBA" id="ARBA00022692"/>
    </source>
</evidence>
<dbReference type="KEGG" id="pacs:FAZ98_32755"/>
<dbReference type="InterPro" id="IPR020846">
    <property type="entry name" value="MFS_dom"/>
</dbReference>
<evidence type="ECO:0000313" key="11">
    <source>
        <dbReference type="Proteomes" id="UP000433577"/>
    </source>
</evidence>
<evidence type="ECO:0000256" key="7">
    <source>
        <dbReference type="SAM" id="MobiDB-lite"/>
    </source>
</evidence>
<keyword evidence="6 8" id="KW-0472">Membrane</keyword>
<dbReference type="RefSeq" id="WP_158957978.1">
    <property type="nucleotide sequence ID" value="NZ_CP046916.1"/>
</dbReference>
<evidence type="ECO:0000256" key="6">
    <source>
        <dbReference type="ARBA" id="ARBA00023136"/>
    </source>
</evidence>
<dbReference type="Gene3D" id="1.20.1250.20">
    <property type="entry name" value="MFS general substrate transporter like domains"/>
    <property type="match status" value="2"/>
</dbReference>
<evidence type="ECO:0000256" key="8">
    <source>
        <dbReference type="SAM" id="Phobius"/>
    </source>
</evidence>
<dbReference type="AlphaFoldDB" id="A0A7Z2GRC0"/>
<keyword evidence="2" id="KW-0813">Transport</keyword>
<feature type="transmembrane region" description="Helical" evidence="8">
    <location>
        <begin position="388"/>
        <end position="410"/>
    </location>
</feature>
<dbReference type="PANTHER" id="PTHR43045">
    <property type="entry name" value="SHIKIMATE TRANSPORTER"/>
    <property type="match status" value="1"/>
</dbReference>
<evidence type="ECO:0000256" key="5">
    <source>
        <dbReference type="ARBA" id="ARBA00022989"/>
    </source>
</evidence>
<gene>
    <name evidence="10" type="ORF">FAZ98_32755</name>
</gene>
<feature type="transmembrane region" description="Helical" evidence="8">
    <location>
        <begin position="324"/>
        <end position="342"/>
    </location>
</feature>
<feature type="transmembrane region" description="Helical" evidence="8">
    <location>
        <begin position="348"/>
        <end position="367"/>
    </location>
</feature>
<feature type="compositionally biased region" description="Low complexity" evidence="7">
    <location>
        <begin position="1"/>
        <end position="18"/>
    </location>
</feature>
<feature type="transmembrane region" description="Helical" evidence="8">
    <location>
        <begin position="292"/>
        <end position="312"/>
    </location>
</feature>
<feature type="transmembrane region" description="Helical" evidence="8">
    <location>
        <begin position="67"/>
        <end position="92"/>
    </location>
</feature>
<keyword evidence="11" id="KW-1185">Reference proteome</keyword>